<dbReference type="PRINTS" id="PR00404">
    <property type="entry name" value="MADSDOMAIN"/>
</dbReference>
<reference evidence="7 8" key="1">
    <citation type="journal article" date="2022" name="Nat. Plants">
        <title>Genomes of leafy and leafless Platanthera orchids illuminate the evolution of mycoheterotrophy.</title>
        <authorList>
            <person name="Li M.H."/>
            <person name="Liu K.W."/>
            <person name="Li Z."/>
            <person name="Lu H.C."/>
            <person name="Ye Q.L."/>
            <person name="Zhang D."/>
            <person name="Wang J.Y."/>
            <person name="Li Y.F."/>
            <person name="Zhong Z.M."/>
            <person name="Liu X."/>
            <person name="Yu X."/>
            <person name="Liu D.K."/>
            <person name="Tu X.D."/>
            <person name="Liu B."/>
            <person name="Hao Y."/>
            <person name="Liao X.Y."/>
            <person name="Jiang Y.T."/>
            <person name="Sun W.H."/>
            <person name="Chen J."/>
            <person name="Chen Y.Q."/>
            <person name="Ai Y."/>
            <person name="Zhai J.W."/>
            <person name="Wu S.S."/>
            <person name="Zhou Z."/>
            <person name="Hsiao Y.Y."/>
            <person name="Wu W.L."/>
            <person name="Chen Y.Y."/>
            <person name="Lin Y.F."/>
            <person name="Hsu J.L."/>
            <person name="Li C.Y."/>
            <person name="Wang Z.W."/>
            <person name="Zhao X."/>
            <person name="Zhong W.Y."/>
            <person name="Ma X.K."/>
            <person name="Ma L."/>
            <person name="Huang J."/>
            <person name="Chen G.Z."/>
            <person name="Huang M.Z."/>
            <person name="Huang L."/>
            <person name="Peng D.H."/>
            <person name="Luo Y.B."/>
            <person name="Zou S.Q."/>
            <person name="Chen S.P."/>
            <person name="Lan S."/>
            <person name="Tsai W.C."/>
            <person name="Van de Peer Y."/>
            <person name="Liu Z.J."/>
        </authorList>
    </citation>
    <scope>NUCLEOTIDE SEQUENCE [LARGE SCALE GENOMIC DNA]</scope>
    <source>
        <strain evidence="7">Lor288</strain>
    </source>
</reference>
<dbReference type="EMBL" id="JBBWWR010000018">
    <property type="protein sequence ID" value="KAK8944014.1"/>
    <property type="molecule type" value="Genomic_DNA"/>
</dbReference>
<evidence type="ECO:0000256" key="3">
    <source>
        <dbReference type="ARBA" id="ARBA00023125"/>
    </source>
</evidence>
<evidence type="ECO:0000313" key="7">
    <source>
        <dbReference type="EMBL" id="KAK8944014.1"/>
    </source>
</evidence>
<gene>
    <name evidence="7" type="primary">AGL61</name>
    <name evidence="7" type="ORF">KSP40_PGU010479</name>
</gene>
<dbReference type="Gene3D" id="3.40.1810.10">
    <property type="entry name" value="Transcription factor, MADS-box"/>
    <property type="match status" value="1"/>
</dbReference>
<feature type="domain" description="MADS-box" evidence="6">
    <location>
        <begin position="16"/>
        <end position="76"/>
    </location>
</feature>
<evidence type="ECO:0000256" key="2">
    <source>
        <dbReference type="ARBA" id="ARBA00023015"/>
    </source>
</evidence>
<dbReference type="SMART" id="SM00432">
    <property type="entry name" value="MADS"/>
    <property type="match status" value="1"/>
</dbReference>
<dbReference type="InterPro" id="IPR002100">
    <property type="entry name" value="TF_MADSbox"/>
</dbReference>
<evidence type="ECO:0000256" key="1">
    <source>
        <dbReference type="ARBA" id="ARBA00004123"/>
    </source>
</evidence>
<evidence type="ECO:0000256" key="5">
    <source>
        <dbReference type="ARBA" id="ARBA00023242"/>
    </source>
</evidence>
<dbReference type="Proteomes" id="UP001412067">
    <property type="component" value="Unassembled WGS sequence"/>
</dbReference>
<comment type="caution">
    <text evidence="7">The sequence shown here is derived from an EMBL/GenBank/DDBJ whole genome shotgun (WGS) entry which is preliminary data.</text>
</comment>
<accession>A0ABR2LNA6</accession>
<proteinExistence type="predicted"/>
<keyword evidence="8" id="KW-1185">Reference proteome</keyword>
<keyword evidence="2" id="KW-0805">Transcription regulation</keyword>
<keyword evidence="4" id="KW-0804">Transcription</keyword>
<protein>
    <submittedName>
        <fullName evidence="7">Agamous-like MADS-box protein AGL61</fullName>
    </submittedName>
</protein>
<dbReference type="PANTHER" id="PTHR11945:SF629">
    <property type="entry name" value="OS02G0164450 PROTEIN"/>
    <property type="match status" value="1"/>
</dbReference>
<dbReference type="PROSITE" id="PS50066">
    <property type="entry name" value="MADS_BOX_2"/>
    <property type="match status" value="1"/>
</dbReference>
<sequence>MENKITNKKKEKKVSIGRQKIEIKKIEKESARQVAFTKRRQGVMKKASELSILCGVEFAFLAFSPGGNPYSFGHPSFDSVVTRFLTRSRVSDTGAEDSVAWQLNQQYTYP</sequence>
<evidence type="ECO:0000256" key="4">
    <source>
        <dbReference type="ARBA" id="ARBA00023163"/>
    </source>
</evidence>
<dbReference type="PANTHER" id="PTHR11945">
    <property type="entry name" value="MADS BOX PROTEIN"/>
    <property type="match status" value="1"/>
</dbReference>
<organism evidence="7 8">
    <name type="scientific">Platanthera guangdongensis</name>
    <dbReference type="NCBI Taxonomy" id="2320717"/>
    <lineage>
        <taxon>Eukaryota</taxon>
        <taxon>Viridiplantae</taxon>
        <taxon>Streptophyta</taxon>
        <taxon>Embryophyta</taxon>
        <taxon>Tracheophyta</taxon>
        <taxon>Spermatophyta</taxon>
        <taxon>Magnoliopsida</taxon>
        <taxon>Liliopsida</taxon>
        <taxon>Asparagales</taxon>
        <taxon>Orchidaceae</taxon>
        <taxon>Orchidoideae</taxon>
        <taxon>Orchideae</taxon>
        <taxon>Orchidinae</taxon>
        <taxon>Platanthera</taxon>
    </lineage>
</organism>
<evidence type="ECO:0000259" key="6">
    <source>
        <dbReference type="PROSITE" id="PS50066"/>
    </source>
</evidence>
<dbReference type="SUPFAM" id="SSF55455">
    <property type="entry name" value="SRF-like"/>
    <property type="match status" value="1"/>
</dbReference>
<name>A0ABR2LNA6_9ASPA</name>
<keyword evidence="3" id="KW-0238">DNA-binding</keyword>
<keyword evidence="5" id="KW-0539">Nucleus</keyword>
<dbReference type="Pfam" id="PF00319">
    <property type="entry name" value="SRF-TF"/>
    <property type="match status" value="1"/>
</dbReference>
<dbReference type="InterPro" id="IPR036879">
    <property type="entry name" value="TF_MADSbox_sf"/>
</dbReference>
<evidence type="ECO:0000313" key="8">
    <source>
        <dbReference type="Proteomes" id="UP001412067"/>
    </source>
</evidence>
<comment type="subcellular location">
    <subcellularLocation>
        <location evidence="1">Nucleus</location>
    </subcellularLocation>
</comment>